<dbReference type="Gene3D" id="3.40.50.1110">
    <property type="entry name" value="SGNH hydrolase"/>
    <property type="match status" value="1"/>
</dbReference>
<dbReference type="InterPro" id="IPR037459">
    <property type="entry name" value="RhgT-like"/>
</dbReference>
<dbReference type="PANTHER" id="PTHR43695">
    <property type="entry name" value="PUTATIVE (AFU_ORTHOLOGUE AFUA_2G17250)-RELATED"/>
    <property type="match status" value="1"/>
</dbReference>
<gene>
    <name evidence="6" type="ORF">TPR58_14560</name>
</gene>
<proteinExistence type="inferred from homology"/>
<dbReference type="Pfam" id="PF13472">
    <property type="entry name" value="Lipase_GDSL_2"/>
    <property type="match status" value="1"/>
</dbReference>
<keyword evidence="7" id="KW-1185">Reference proteome</keyword>
<feature type="region of interest" description="Disordered" evidence="3">
    <location>
        <begin position="229"/>
        <end position="255"/>
    </location>
</feature>
<feature type="signal peptide" evidence="4">
    <location>
        <begin position="1"/>
        <end position="19"/>
    </location>
</feature>
<keyword evidence="4" id="KW-0732">Signal</keyword>
<dbReference type="Proteomes" id="UP001427805">
    <property type="component" value="Unassembled WGS sequence"/>
</dbReference>
<evidence type="ECO:0000256" key="1">
    <source>
        <dbReference type="ARBA" id="ARBA00008668"/>
    </source>
</evidence>
<comment type="caution">
    <text evidence="6">The sequence shown here is derived from an EMBL/GenBank/DDBJ whole genome shotgun (WGS) entry which is preliminary data.</text>
</comment>
<accession>A0ABV0BA17</accession>
<evidence type="ECO:0000256" key="3">
    <source>
        <dbReference type="SAM" id="MobiDB-lite"/>
    </source>
</evidence>
<organism evidence="6 7">
    <name type="scientific">Sphingomonas rustica</name>
    <dbReference type="NCBI Taxonomy" id="3103142"/>
    <lineage>
        <taxon>Bacteria</taxon>
        <taxon>Pseudomonadati</taxon>
        <taxon>Pseudomonadota</taxon>
        <taxon>Alphaproteobacteria</taxon>
        <taxon>Sphingomonadales</taxon>
        <taxon>Sphingomonadaceae</taxon>
        <taxon>Sphingomonas</taxon>
    </lineage>
</organism>
<dbReference type="RefSeq" id="WP_346247415.1">
    <property type="nucleotide sequence ID" value="NZ_JBDIZK010000008.1"/>
</dbReference>
<evidence type="ECO:0000313" key="6">
    <source>
        <dbReference type="EMBL" id="MEN3748394.1"/>
    </source>
</evidence>
<evidence type="ECO:0000256" key="4">
    <source>
        <dbReference type="SAM" id="SignalP"/>
    </source>
</evidence>
<protein>
    <submittedName>
        <fullName evidence="6">Rhamnogalacturonan acetylesterase</fullName>
    </submittedName>
</protein>
<dbReference type="PANTHER" id="PTHR43695:SF1">
    <property type="entry name" value="RHAMNOGALACTURONAN ACETYLESTERASE"/>
    <property type="match status" value="1"/>
</dbReference>
<feature type="chain" id="PRO_5045688485" evidence="4">
    <location>
        <begin position="20"/>
        <end position="294"/>
    </location>
</feature>
<dbReference type="SUPFAM" id="SSF52266">
    <property type="entry name" value="SGNH hydrolase"/>
    <property type="match status" value="1"/>
</dbReference>
<dbReference type="EMBL" id="JBDIZK010000008">
    <property type="protein sequence ID" value="MEN3748394.1"/>
    <property type="molecule type" value="Genomic_DNA"/>
</dbReference>
<keyword evidence="2" id="KW-0378">Hydrolase</keyword>
<reference evidence="6 7" key="1">
    <citation type="submission" date="2024-05" db="EMBL/GenBank/DDBJ databases">
        <title>Sphingomonas sp. HF-S3 16S ribosomal RNA gene Genome sequencing and assembly.</title>
        <authorList>
            <person name="Lee H."/>
        </authorList>
    </citation>
    <scope>NUCLEOTIDE SEQUENCE [LARGE SCALE GENOMIC DNA]</scope>
    <source>
        <strain evidence="6 7">HF-S3</strain>
    </source>
</reference>
<evidence type="ECO:0000256" key="2">
    <source>
        <dbReference type="ARBA" id="ARBA00022801"/>
    </source>
</evidence>
<dbReference type="InterPro" id="IPR013830">
    <property type="entry name" value="SGNH_hydro"/>
</dbReference>
<name>A0ABV0BA17_9SPHN</name>
<comment type="similarity">
    <text evidence="1">Belongs to the 'GDSL' lipolytic enzyme family.</text>
</comment>
<dbReference type="InterPro" id="IPR036514">
    <property type="entry name" value="SGNH_hydro_sf"/>
</dbReference>
<evidence type="ECO:0000313" key="7">
    <source>
        <dbReference type="Proteomes" id="UP001427805"/>
    </source>
</evidence>
<feature type="domain" description="SGNH hydrolase-type esterase" evidence="5">
    <location>
        <begin position="50"/>
        <end position="197"/>
    </location>
</feature>
<dbReference type="CDD" id="cd01821">
    <property type="entry name" value="Rhamnogalacturan_acetylesterase_like"/>
    <property type="match status" value="1"/>
</dbReference>
<sequence>MLKILVPLALLAAPAAAQAQSVPAEPRAPGEIPKTRTDAPPIKAIKLILVGDSTMAPGSGWASAFCAQHVKSSVACLNLGRGGRSTRSYRQEGSWDIVRGEIGVKGYDAIYVLIQFGHNDQSSASERWTHMQSEFPENLTRYVQEVRAAGGIPVLLTPLSRRDFKGGKLNNTLDVWAAEIRKVAAATKTPLVDLNADSAALVQTLGPVAAAKLAQAAPNEDEVAAAQAGTTLKPRPAAEARLPDVPTKPDGPRGQITRKFDYTHVGDAGARVFAKTVANGLARAVPALRPQLLP</sequence>
<evidence type="ECO:0000259" key="5">
    <source>
        <dbReference type="Pfam" id="PF13472"/>
    </source>
</evidence>